<dbReference type="Gene3D" id="3.40.50.670">
    <property type="match status" value="1"/>
</dbReference>
<dbReference type="AlphaFoldDB" id="A0A5B7XWM5"/>
<gene>
    <name evidence="9" type="primary">parE</name>
    <name evidence="9" type="ORF">FG904_02890</name>
</gene>
<dbReference type="PRINTS" id="PR00418">
    <property type="entry name" value="TPI2FAMILY"/>
</dbReference>
<dbReference type="InterPro" id="IPR002288">
    <property type="entry name" value="DNA_gyrase_B_C"/>
</dbReference>
<dbReference type="GO" id="GO:0003677">
    <property type="term" value="F:DNA binding"/>
    <property type="evidence" value="ECO:0007669"/>
    <property type="project" value="UniProtKB-KW"/>
</dbReference>
<dbReference type="Pfam" id="PF00986">
    <property type="entry name" value="DNA_gyraseB_C"/>
    <property type="match status" value="1"/>
</dbReference>
<dbReference type="RefSeq" id="WP_139592414.1">
    <property type="nucleotide sequence ID" value="NZ_CP040825.1"/>
</dbReference>
<reference evidence="9 10" key="1">
    <citation type="submission" date="2019-06" db="EMBL/GenBank/DDBJ databases">
        <title>Mycoplasma sp. 2F1A isolated from ostrich.</title>
        <authorList>
            <person name="Spergser J."/>
        </authorList>
    </citation>
    <scope>NUCLEOTIDE SEQUENCE [LARGE SCALE GENOMIC DNA]</scope>
    <source>
        <strain evidence="9 10">2F1A</strain>
    </source>
</reference>
<dbReference type="EC" id="5.6.2.2" evidence="3"/>
<evidence type="ECO:0000256" key="3">
    <source>
        <dbReference type="ARBA" id="ARBA00012895"/>
    </source>
</evidence>
<name>A0A5B7XWM5_9MOLU</name>
<dbReference type="InterPro" id="IPR014721">
    <property type="entry name" value="Ribsml_uS5_D2-typ_fold_subgr"/>
</dbReference>
<dbReference type="InterPro" id="IPR020568">
    <property type="entry name" value="Ribosomal_Su5_D2-typ_SF"/>
</dbReference>
<dbReference type="InterPro" id="IPR013759">
    <property type="entry name" value="Topo_IIA_B_C"/>
</dbReference>
<dbReference type="InterPro" id="IPR001241">
    <property type="entry name" value="Topo_IIA"/>
</dbReference>
<dbReference type="NCBIfam" id="NF004189">
    <property type="entry name" value="PRK05644.1"/>
    <property type="match status" value="1"/>
</dbReference>
<evidence type="ECO:0000256" key="4">
    <source>
        <dbReference type="ARBA" id="ARBA00022723"/>
    </source>
</evidence>
<evidence type="ECO:0000313" key="10">
    <source>
        <dbReference type="Proteomes" id="UP000305457"/>
    </source>
</evidence>
<protein>
    <recommendedName>
        <fullName evidence="3">DNA topoisomerase (ATP-hydrolyzing)</fullName>
        <ecNumber evidence="3">5.6.2.2</ecNumber>
    </recommendedName>
</protein>
<dbReference type="Pfam" id="PF02518">
    <property type="entry name" value="HATPase_c"/>
    <property type="match status" value="1"/>
</dbReference>
<evidence type="ECO:0000256" key="6">
    <source>
        <dbReference type="ARBA" id="ARBA00023125"/>
    </source>
</evidence>
<comment type="cofactor">
    <cofactor evidence="2">
        <name>Mg(2+)</name>
        <dbReference type="ChEBI" id="CHEBI:18420"/>
    </cofactor>
</comment>
<dbReference type="InterPro" id="IPR018522">
    <property type="entry name" value="TopoIIA_CS"/>
</dbReference>
<dbReference type="GO" id="GO:0006265">
    <property type="term" value="P:DNA topological change"/>
    <property type="evidence" value="ECO:0007669"/>
    <property type="project" value="InterPro"/>
</dbReference>
<evidence type="ECO:0000256" key="7">
    <source>
        <dbReference type="ARBA" id="ARBA00023235"/>
    </source>
</evidence>
<dbReference type="Pfam" id="PF00204">
    <property type="entry name" value="DNA_gyraseB"/>
    <property type="match status" value="1"/>
</dbReference>
<dbReference type="PRINTS" id="PR01159">
    <property type="entry name" value="DNAGYRASEB"/>
</dbReference>
<keyword evidence="7 9" id="KW-0413">Isomerase</keyword>
<dbReference type="Gene3D" id="3.30.230.10">
    <property type="match status" value="1"/>
</dbReference>
<dbReference type="SMART" id="SM00387">
    <property type="entry name" value="HATPase_c"/>
    <property type="match status" value="1"/>
</dbReference>
<dbReference type="NCBIfam" id="TIGR01058">
    <property type="entry name" value="parE_Gpos"/>
    <property type="match status" value="1"/>
</dbReference>
<dbReference type="InterPro" id="IPR013506">
    <property type="entry name" value="Topo_IIA_bsu_dom2"/>
</dbReference>
<keyword evidence="4" id="KW-0479">Metal-binding</keyword>
<keyword evidence="5" id="KW-0460">Magnesium</keyword>
<dbReference type="SUPFAM" id="SSF54211">
    <property type="entry name" value="Ribosomal protein S5 domain 2-like"/>
    <property type="match status" value="1"/>
</dbReference>
<dbReference type="PANTHER" id="PTHR45866">
    <property type="entry name" value="DNA GYRASE/TOPOISOMERASE SUBUNIT B"/>
    <property type="match status" value="1"/>
</dbReference>
<proteinExistence type="predicted"/>
<dbReference type="SUPFAM" id="SSF55874">
    <property type="entry name" value="ATPase domain of HSP90 chaperone/DNA topoisomerase II/histidine kinase"/>
    <property type="match status" value="1"/>
</dbReference>
<dbReference type="PROSITE" id="PS00177">
    <property type="entry name" value="TOPOISOMERASE_II"/>
    <property type="match status" value="1"/>
</dbReference>
<dbReference type="CDD" id="cd00822">
    <property type="entry name" value="TopoII_Trans_DNA_gyrase"/>
    <property type="match status" value="1"/>
</dbReference>
<organism evidence="9 10">
    <name type="scientific">Mycoplasma nasistruthionis</name>
    <dbReference type="NCBI Taxonomy" id="353852"/>
    <lineage>
        <taxon>Bacteria</taxon>
        <taxon>Bacillati</taxon>
        <taxon>Mycoplasmatota</taxon>
        <taxon>Mollicutes</taxon>
        <taxon>Mycoplasmataceae</taxon>
        <taxon>Mycoplasma</taxon>
    </lineage>
</organism>
<keyword evidence="6" id="KW-0238">DNA-binding</keyword>
<dbReference type="EMBL" id="CP040825">
    <property type="protein sequence ID" value="QCZ36934.1"/>
    <property type="molecule type" value="Genomic_DNA"/>
</dbReference>
<evidence type="ECO:0000256" key="2">
    <source>
        <dbReference type="ARBA" id="ARBA00001946"/>
    </source>
</evidence>
<dbReference type="SMART" id="SM00433">
    <property type="entry name" value="TOP2c"/>
    <property type="match status" value="1"/>
</dbReference>
<dbReference type="OrthoDB" id="9802808at2"/>
<dbReference type="Gene3D" id="3.30.565.10">
    <property type="entry name" value="Histidine kinase-like ATPase, C-terminal domain"/>
    <property type="match status" value="1"/>
</dbReference>
<dbReference type="PROSITE" id="PS50880">
    <property type="entry name" value="TOPRIM"/>
    <property type="match status" value="1"/>
</dbReference>
<dbReference type="CDD" id="cd16928">
    <property type="entry name" value="HATPase_GyrB-like"/>
    <property type="match status" value="1"/>
</dbReference>
<evidence type="ECO:0000313" key="9">
    <source>
        <dbReference type="EMBL" id="QCZ36934.1"/>
    </source>
</evidence>
<dbReference type="SUPFAM" id="SSF56719">
    <property type="entry name" value="Type II DNA topoisomerase"/>
    <property type="match status" value="1"/>
</dbReference>
<dbReference type="GO" id="GO:0005694">
    <property type="term" value="C:chromosome"/>
    <property type="evidence" value="ECO:0007669"/>
    <property type="project" value="InterPro"/>
</dbReference>
<dbReference type="InterPro" id="IPR013760">
    <property type="entry name" value="Topo_IIA-like_dom_sf"/>
</dbReference>
<dbReference type="InterPro" id="IPR000565">
    <property type="entry name" value="Topo_IIA_B"/>
</dbReference>
<dbReference type="KEGG" id="mnh:FG904_02890"/>
<accession>A0A5B7XWM5</accession>
<dbReference type="FunFam" id="3.30.565.10:FF:000002">
    <property type="entry name" value="DNA gyrase subunit B"/>
    <property type="match status" value="1"/>
</dbReference>
<dbReference type="InterPro" id="IPR005740">
    <property type="entry name" value="ParE_type2"/>
</dbReference>
<dbReference type="Proteomes" id="UP000305457">
    <property type="component" value="Chromosome"/>
</dbReference>
<sequence length="647" mass="72855">MTNNNYDASSIKQLKGLEAVRKRPGMYIGSTDVNGLHHLVWEIVDNSIDEALAGHATKINVVLRQDGSVLVSDNGRGIPVDKVKGENKTAVELVFTELHAGGKFSDQAYKTSGGLHGVGSSVVNALSTKLIATVSRNNKLYQTIFNQDKIVQKTQEIGTSKETGTTVEFWPDYALFRRAKLNFYRISERLKESAFLVSNLKITLTDQIENKQEVYQYKDGLKSFLSFLNDSKTNLIDPISFKGESKNIEIDFAFQWTDSYNETILSFVNNVKTRDGGTHEQGLKSAFNKTINEIATKEGVLKGGKTFDFVDISEGLSVVLSLKVPESLLEFVSQTKDKLGTPDAKTAVEDVVSKNLQHWISTNKDSWKKILNKIKSAYDLRIEEKKNKEEARKSKKILKEKTILSDKLTPATSKKVEEKELFLVEGDSAGGSAKSGRDRKYQAILPLRGKVINSEKKKLSDVLKNTEISTIINTIGAGFGKDFDALKAQYGKIIIMTDADTDGAHIQVLLLTFFYRFMKPLIDQGKVFIALPPLYKVLLSKSKQVKYAWDDDDLKDILDNTKESYELQRYKGLGEMNADQLWETTMNPETRTLIQATIEDAMRAERRISVLMGENAEYRREWIDQNVDFSAEDDYIEKLTDKLDFAE</sequence>
<dbReference type="Pfam" id="PF01751">
    <property type="entry name" value="Toprim"/>
    <property type="match status" value="1"/>
</dbReference>
<dbReference type="PANTHER" id="PTHR45866:SF12">
    <property type="entry name" value="DNA TOPOISOMERASE 4 SUBUNIT B"/>
    <property type="match status" value="1"/>
</dbReference>
<dbReference type="GO" id="GO:0034335">
    <property type="term" value="F:DNA negative supercoiling activity"/>
    <property type="evidence" value="ECO:0007669"/>
    <property type="project" value="UniProtKB-ARBA"/>
</dbReference>
<feature type="domain" description="Toprim" evidence="8">
    <location>
        <begin position="419"/>
        <end position="533"/>
    </location>
</feature>
<dbReference type="GO" id="GO:0046872">
    <property type="term" value="F:metal ion binding"/>
    <property type="evidence" value="ECO:0007669"/>
    <property type="project" value="UniProtKB-KW"/>
</dbReference>
<dbReference type="GO" id="GO:0005524">
    <property type="term" value="F:ATP binding"/>
    <property type="evidence" value="ECO:0007669"/>
    <property type="project" value="InterPro"/>
</dbReference>
<dbReference type="InterPro" id="IPR003594">
    <property type="entry name" value="HATPase_dom"/>
</dbReference>
<dbReference type="InterPro" id="IPR036890">
    <property type="entry name" value="HATPase_C_sf"/>
</dbReference>
<dbReference type="InterPro" id="IPR006171">
    <property type="entry name" value="TOPRIM_dom"/>
</dbReference>
<evidence type="ECO:0000256" key="1">
    <source>
        <dbReference type="ARBA" id="ARBA00000185"/>
    </source>
</evidence>
<evidence type="ECO:0000256" key="5">
    <source>
        <dbReference type="ARBA" id="ARBA00022842"/>
    </source>
</evidence>
<dbReference type="FunFam" id="3.40.50.670:FF:000002">
    <property type="entry name" value="DNA gyrase subunit B"/>
    <property type="match status" value="1"/>
</dbReference>
<evidence type="ECO:0000259" key="8">
    <source>
        <dbReference type="PROSITE" id="PS50880"/>
    </source>
</evidence>
<comment type="catalytic activity">
    <reaction evidence="1">
        <text>ATP-dependent breakage, passage and rejoining of double-stranded DNA.</text>
        <dbReference type="EC" id="5.6.2.2"/>
    </reaction>
</comment>